<dbReference type="SUPFAM" id="SSF47240">
    <property type="entry name" value="Ferritin-like"/>
    <property type="match status" value="1"/>
</dbReference>
<dbReference type="InterPro" id="IPR009078">
    <property type="entry name" value="Ferritin-like_SF"/>
</dbReference>
<keyword evidence="5" id="KW-1185">Reference proteome</keyword>
<dbReference type="PROSITE" id="PS00818">
    <property type="entry name" value="DPS_1"/>
    <property type="match status" value="1"/>
</dbReference>
<evidence type="ECO:0000313" key="4">
    <source>
        <dbReference type="EMBL" id="PJJ63487.1"/>
    </source>
</evidence>
<comment type="caution">
    <text evidence="4">The sequence shown here is derived from an EMBL/GenBank/DDBJ whole genome shotgun (WGS) entry which is preliminary data.</text>
</comment>
<proteinExistence type="inferred from homology"/>
<dbReference type="EMBL" id="PGFB01000002">
    <property type="protein sequence ID" value="PJJ63487.1"/>
    <property type="molecule type" value="Genomic_DNA"/>
</dbReference>
<gene>
    <name evidence="4" type="ORF">CLV54_1155</name>
</gene>
<accession>A0A2M9BZH4</accession>
<evidence type="ECO:0000256" key="2">
    <source>
        <dbReference type="RuleBase" id="RU003875"/>
    </source>
</evidence>
<name>A0A2M9BZH4_9MICO</name>
<dbReference type="PANTHER" id="PTHR42932:SF2">
    <property type="entry name" value="DNA PROTECTION DURING STARVATION PROTEIN 1"/>
    <property type="match status" value="1"/>
</dbReference>
<dbReference type="InterPro" id="IPR008331">
    <property type="entry name" value="Ferritin_DPS_dom"/>
</dbReference>
<organism evidence="4 5">
    <name type="scientific">Compostimonas suwonensis</name>
    <dbReference type="NCBI Taxonomy" id="1048394"/>
    <lineage>
        <taxon>Bacteria</taxon>
        <taxon>Bacillati</taxon>
        <taxon>Actinomycetota</taxon>
        <taxon>Actinomycetes</taxon>
        <taxon>Micrococcales</taxon>
        <taxon>Microbacteriaceae</taxon>
        <taxon>Compostimonas</taxon>
    </lineage>
</organism>
<dbReference type="PANTHER" id="PTHR42932">
    <property type="entry name" value="GENERAL STRESS PROTEIN 20U"/>
    <property type="match status" value="1"/>
</dbReference>
<evidence type="ECO:0000313" key="5">
    <source>
        <dbReference type="Proteomes" id="UP000230161"/>
    </source>
</evidence>
<dbReference type="GO" id="GO:0016722">
    <property type="term" value="F:oxidoreductase activity, acting on metal ions"/>
    <property type="evidence" value="ECO:0007669"/>
    <property type="project" value="InterPro"/>
</dbReference>
<keyword evidence="4" id="KW-0238">DNA-binding</keyword>
<dbReference type="InterPro" id="IPR023188">
    <property type="entry name" value="DPS_DNA-bd_CS"/>
</dbReference>
<comment type="similarity">
    <text evidence="1 2">Belongs to the Dps family.</text>
</comment>
<reference evidence="4 5" key="1">
    <citation type="submission" date="2017-11" db="EMBL/GenBank/DDBJ databases">
        <title>Genomic Encyclopedia of Archaeal and Bacterial Type Strains, Phase II (KMG-II): From Individual Species to Whole Genera.</title>
        <authorList>
            <person name="Goeker M."/>
        </authorList>
    </citation>
    <scope>NUCLEOTIDE SEQUENCE [LARGE SCALE GENOMIC DNA]</scope>
    <source>
        <strain evidence="4 5">DSM 25625</strain>
    </source>
</reference>
<dbReference type="Proteomes" id="UP000230161">
    <property type="component" value="Unassembled WGS sequence"/>
</dbReference>
<sequence length="162" mass="17282">MTNTTTVPQSVSNPDVAAGVAQFLSPVVIDLTALVVNGKQAHWHVRGANFIGVHELLDTVVAHAMEWADMAAERVVALGLPIDARVQTVAAKTTTAKLTAGFQQSNETIREVIAQIDAALVSVNAAVAELDDLDQTSQDVAIEIARGLDKDRWFLFAHISEG</sequence>
<evidence type="ECO:0000259" key="3">
    <source>
        <dbReference type="Pfam" id="PF00210"/>
    </source>
</evidence>
<evidence type="ECO:0000256" key="1">
    <source>
        <dbReference type="ARBA" id="ARBA00009497"/>
    </source>
</evidence>
<dbReference type="InterPro" id="IPR012347">
    <property type="entry name" value="Ferritin-like"/>
</dbReference>
<dbReference type="AlphaFoldDB" id="A0A2M9BZH4"/>
<dbReference type="Gene3D" id="1.20.1260.10">
    <property type="match status" value="1"/>
</dbReference>
<protein>
    <submittedName>
        <fullName evidence="4">Starvation-inducible DNA-binding protein</fullName>
    </submittedName>
</protein>
<dbReference type="PRINTS" id="PR01346">
    <property type="entry name" value="HELNAPAPROT"/>
</dbReference>
<dbReference type="InterPro" id="IPR002177">
    <property type="entry name" value="DPS_DNA-bd"/>
</dbReference>
<dbReference type="PIRSF" id="PIRSF005900">
    <property type="entry name" value="Dps"/>
    <property type="match status" value="1"/>
</dbReference>
<dbReference type="OrthoDB" id="9797687at2"/>
<feature type="domain" description="Ferritin/DPS" evidence="3">
    <location>
        <begin position="33"/>
        <end position="160"/>
    </location>
</feature>
<dbReference type="GO" id="GO:0003677">
    <property type="term" value="F:DNA binding"/>
    <property type="evidence" value="ECO:0007669"/>
    <property type="project" value="UniProtKB-KW"/>
</dbReference>
<dbReference type="GO" id="GO:0008199">
    <property type="term" value="F:ferric iron binding"/>
    <property type="evidence" value="ECO:0007669"/>
    <property type="project" value="InterPro"/>
</dbReference>
<dbReference type="CDD" id="cd01043">
    <property type="entry name" value="DPS"/>
    <property type="match status" value="1"/>
</dbReference>
<dbReference type="Pfam" id="PF00210">
    <property type="entry name" value="Ferritin"/>
    <property type="match status" value="1"/>
</dbReference>
<dbReference type="RefSeq" id="WP_100343979.1">
    <property type="nucleotide sequence ID" value="NZ_PGFB01000002.1"/>
</dbReference>